<organism evidence="1">
    <name type="scientific">Wolbachia endosymbiont of Sergentomyia squamirostris</name>
    <dbReference type="NCBI Taxonomy" id="3113640"/>
    <lineage>
        <taxon>Bacteria</taxon>
        <taxon>Pseudomonadati</taxon>
        <taxon>Pseudomonadota</taxon>
        <taxon>Alphaproteobacteria</taxon>
        <taxon>Rickettsiales</taxon>
        <taxon>Anaplasmataceae</taxon>
        <taxon>Wolbachieae</taxon>
        <taxon>Wolbachia</taxon>
    </lineage>
</organism>
<gene>
    <name evidence="1" type="ORF">DMENIID0003_12160</name>
</gene>
<dbReference type="AlphaFoldDB" id="A0AAT9GE65"/>
<dbReference type="EMBL" id="AP029172">
    <property type="protein sequence ID" value="BFD48142.1"/>
    <property type="molecule type" value="Genomic_DNA"/>
</dbReference>
<protein>
    <submittedName>
        <fullName evidence="1">Uncharacterized protein</fullName>
    </submittedName>
</protein>
<reference evidence="1" key="1">
    <citation type="submission" date="2024-01" db="EMBL/GenBank/DDBJ databases">
        <title>Sequencing the genomes of a sandfly, Sergentomyia squamirostris, and its two endosymbionts.</title>
        <authorList>
            <person name="Itokawa K."/>
            <person name="Sanjoba C."/>
        </authorList>
    </citation>
    <scope>NUCLEOTIDE SEQUENCE</scope>
    <source>
        <strain evidence="1">WSSQ</strain>
    </source>
</reference>
<evidence type="ECO:0000313" key="1">
    <source>
        <dbReference type="EMBL" id="BFD48142.1"/>
    </source>
</evidence>
<accession>A0AAT9GE65</accession>
<proteinExistence type="predicted"/>
<sequence length="50" mass="5821">MPIISATKAFKELGKDGMCLYEMEDDDYQSVFVRKNDAILTFYPDLTHKM</sequence>
<name>A0AAT9GE65_9RICK</name>